<accession>A0AAV4UUC0</accession>
<feature type="compositionally biased region" description="Polar residues" evidence="1">
    <location>
        <begin position="1"/>
        <end position="16"/>
    </location>
</feature>
<sequence>MKATANQEKKNQNVFEQNIDRYLRTPTKTSPKYGMMLIFRDSEKKKRDVNVCTKHCTFKQPDTKKGLGTSFDGSFRGGAGWSVRGLPLSTKP</sequence>
<feature type="region of interest" description="Disordered" evidence="1">
    <location>
        <begin position="1"/>
        <end position="27"/>
    </location>
</feature>
<gene>
    <name evidence="2" type="ORF">CEXT_151801</name>
</gene>
<evidence type="ECO:0000313" key="3">
    <source>
        <dbReference type="Proteomes" id="UP001054945"/>
    </source>
</evidence>
<dbReference type="AlphaFoldDB" id="A0AAV4UUC0"/>
<evidence type="ECO:0000313" key="2">
    <source>
        <dbReference type="EMBL" id="GIY61389.1"/>
    </source>
</evidence>
<keyword evidence="3" id="KW-1185">Reference proteome</keyword>
<comment type="caution">
    <text evidence="2">The sequence shown here is derived from an EMBL/GenBank/DDBJ whole genome shotgun (WGS) entry which is preliminary data.</text>
</comment>
<dbReference type="Proteomes" id="UP001054945">
    <property type="component" value="Unassembled WGS sequence"/>
</dbReference>
<evidence type="ECO:0000256" key="1">
    <source>
        <dbReference type="SAM" id="MobiDB-lite"/>
    </source>
</evidence>
<dbReference type="EMBL" id="BPLR01013460">
    <property type="protein sequence ID" value="GIY61389.1"/>
    <property type="molecule type" value="Genomic_DNA"/>
</dbReference>
<protein>
    <submittedName>
        <fullName evidence="2">Uncharacterized protein</fullName>
    </submittedName>
</protein>
<organism evidence="2 3">
    <name type="scientific">Caerostris extrusa</name>
    <name type="common">Bark spider</name>
    <name type="synonym">Caerostris bankana</name>
    <dbReference type="NCBI Taxonomy" id="172846"/>
    <lineage>
        <taxon>Eukaryota</taxon>
        <taxon>Metazoa</taxon>
        <taxon>Ecdysozoa</taxon>
        <taxon>Arthropoda</taxon>
        <taxon>Chelicerata</taxon>
        <taxon>Arachnida</taxon>
        <taxon>Araneae</taxon>
        <taxon>Araneomorphae</taxon>
        <taxon>Entelegynae</taxon>
        <taxon>Araneoidea</taxon>
        <taxon>Araneidae</taxon>
        <taxon>Caerostris</taxon>
    </lineage>
</organism>
<name>A0AAV4UUC0_CAEEX</name>
<reference evidence="2 3" key="1">
    <citation type="submission" date="2021-06" db="EMBL/GenBank/DDBJ databases">
        <title>Caerostris extrusa draft genome.</title>
        <authorList>
            <person name="Kono N."/>
            <person name="Arakawa K."/>
        </authorList>
    </citation>
    <scope>NUCLEOTIDE SEQUENCE [LARGE SCALE GENOMIC DNA]</scope>
</reference>
<proteinExistence type="predicted"/>